<protein>
    <recommendedName>
        <fullName evidence="2">LITAF domain-containing protein</fullName>
    </recommendedName>
</protein>
<comment type="caution">
    <text evidence="3">The sequence shown here is derived from an EMBL/GenBank/DDBJ whole genome shotgun (WGS) entry which is preliminary data.</text>
</comment>
<keyword evidence="1" id="KW-0812">Transmembrane</keyword>
<sequence length="79" mass="8986">MENSEKEDEAYPTPPPYFEPALEALSSSPRPTYVSYETELFCYPALTTCPFCKTQVTTHVTYRVGGLVWLMCFLMVFCG</sequence>
<organism evidence="3 4">
    <name type="scientific">Liparis tanakae</name>
    <name type="common">Tanaka's snailfish</name>
    <dbReference type="NCBI Taxonomy" id="230148"/>
    <lineage>
        <taxon>Eukaryota</taxon>
        <taxon>Metazoa</taxon>
        <taxon>Chordata</taxon>
        <taxon>Craniata</taxon>
        <taxon>Vertebrata</taxon>
        <taxon>Euteleostomi</taxon>
        <taxon>Actinopterygii</taxon>
        <taxon>Neopterygii</taxon>
        <taxon>Teleostei</taxon>
        <taxon>Neoteleostei</taxon>
        <taxon>Acanthomorphata</taxon>
        <taxon>Eupercaria</taxon>
        <taxon>Perciformes</taxon>
        <taxon>Cottioidei</taxon>
        <taxon>Cottales</taxon>
        <taxon>Liparidae</taxon>
        <taxon>Liparis</taxon>
    </lineage>
</organism>
<evidence type="ECO:0000313" key="3">
    <source>
        <dbReference type="EMBL" id="TNN46876.1"/>
    </source>
</evidence>
<reference evidence="3 4" key="1">
    <citation type="submission" date="2019-03" db="EMBL/GenBank/DDBJ databases">
        <title>First draft genome of Liparis tanakae, snailfish: a comprehensive survey of snailfish specific genes.</title>
        <authorList>
            <person name="Kim W."/>
            <person name="Song I."/>
            <person name="Jeong J.-H."/>
            <person name="Kim D."/>
            <person name="Kim S."/>
            <person name="Ryu S."/>
            <person name="Song J.Y."/>
            <person name="Lee S.K."/>
        </authorList>
    </citation>
    <scope>NUCLEOTIDE SEQUENCE [LARGE SCALE GENOMIC DNA]</scope>
    <source>
        <tissue evidence="3">Muscle</tissue>
    </source>
</reference>
<gene>
    <name evidence="3" type="ORF">EYF80_042932</name>
</gene>
<proteinExistence type="predicted"/>
<evidence type="ECO:0000256" key="1">
    <source>
        <dbReference type="SAM" id="Phobius"/>
    </source>
</evidence>
<keyword evidence="1" id="KW-0472">Membrane</keyword>
<name>A0A4Z2FZX4_9TELE</name>
<feature type="transmembrane region" description="Helical" evidence="1">
    <location>
        <begin position="60"/>
        <end position="78"/>
    </location>
</feature>
<dbReference type="Pfam" id="PF10601">
    <property type="entry name" value="zf-LITAF-like"/>
    <property type="match status" value="1"/>
</dbReference>
<keyword evidence="4" id="KW-1185">Reference proteome</keyword>
<evidence type="ECO:0000313" key="4">
    <source>
        <dbReference type="Proteomes" id="UP000314294"/>
    </source>
</evidence>
<dbReference type="InterPro" id="IPR006629">
    <property type="entry name" value="LITAF"/>
</dbReference>
<dbReference type="Proteomes" id="UP000314294">
    <property type="component" value="Unassembled WGS sequence"/>
</dbReference>
<evidence type="ECO:0000259" key="2">
    <source>
        <dbReference type="PROSITE" id="PS51837"/>
    </source>
</evidence>
<dbReference type="PROSITE" id="PS51837">
    <property type="entry name" value="LITAF"/>
    <property type="match status" value="1"/>
</dbReference>
<dbReference type="EMBL" id="SRLO01000770">
    <property type="protein sequence ID" value="TNN46876.1"/>
    <property type="molecule type" value="Genomic_DNA"/>
</dbReference>
<accession>A0A4Z2FZX4</accession>
<dbReference type="OrthoDB" id="4713066at2759"/>
<dbReference type="AlphaFoldDB" id="A0A4Z2FZX4"/>
<feature type="domain" description="LITAF" evidence="2">
    <location>
        <begin position="29"/>
        <end position="79"/>
    </location>
</feature>
<keyword evidence="1" id="KW-1133">Transmembrane helix</keyword>